<dbReference type="AlphaFoldDB" id="A0A1I0Q2Y8"/>
<dbReference type="PROSITE" id="PS51186">
    <property type="entry name" value="GNAT"/>
    <property type="match status" value="1"/>
</dbReference>
<evidence type="ECO:0000313" key="4">
    <source>
        <dbReference type="EMBL" id="SEW21156.1"/>
    </source>
</evidence>
<dbReference type="Pfam" id="PF13673">
    <property type="entry name" value="Acetyltransf_10"/>
    <property type="match status" value="1"/>
</dbReference>
<dbReference type="PANTHER" id="PTHR43877:SF2">
    <property type="entry name" value="AMINOALKYLPHOSPHONATE N-ACETYLTRANSFERASE-RELATED"/>
    <property type="match status" value="1"/>
</dbReference>
<evidence type="ECO:0000313" key="5">
    <source>
        <dbReference type="Proteomes" id="UP000199310"/>
    </source>
</evidence>
<evidence type="ECO:0000259" key="3">
    <source>
        <dbReference type="PROSITE" id="PS51186"/>
    </source>
</evidence>
<dbReference type="STRING" id="29529.SAMN04488122_1179"/>
<proteinExistence type="predicted"/>
<feature type="domain" description="N-acetyltransferase" evidence="3">
    <location>
        <begin position="2"/>
        <end position="148"/>
    </location>
</feature>
<sequence>MLDFRIIEYGSCDYHTMVDLRTEVLRKPLGLTFSAEQLQKEINDIFIGGYTKIDENTILAGCCILTPVSENTVQLRQMAVSPLLQGKGIGREIIVFAEEYARNNGFHELTMHARKEATGFYQKLGYDICGEEFTEVGIPHYEMRKNLK</sequence>
<keyword evidence="5" id="KW-1185">Reference proteome</keyword>
<dbReference type="InterPro" id="IPR000182">
    <property type="entry name" value="GNAT_dom"/>
</dbReference>
<name>A0A1I0Q2Y8_9BACT</name>
<dbReference type="InterPro" id="IPR050832">
    <property type="entry name" value="Bact_Acetyltransf"/>
</dbReference>
<dbReference type="InterPro" id="IPR016181">
    <property type="entry name" value="Acyl_CoA_acyltransferase"/>
</dbReference>
<dbReference type="SUPFAM" id="SSF55729">
    <property type="entry name" value="Acyl-CoA N-acyltransferases (Nat)"/>
    <property type="match status" value="1"/>
</dbReference>
<keyword evidence="2 4" id="KW-0012">Acyltransferase</keyword>
<dbReference type="GO" id="GO:0016747">
    <property type="term" value="F:acyltransferase activity, transferring groups other than amino-acyl groups"/>
    <property type="evidence" value="ECO:0007669"/>
    <property type="project" value="InterPro"/>
</dbReference>
<reference evidence="5" key="1">
    <citation type="submission" date="2016-10" db="EMBL/GenBank/DDBJ databases">
        <authorList>
            <person name="Varghese N."/>
            <person name="Submissions S."/>
        </authorList>
    </citation>
    <scope>NUCLEOTIDE SEQUENCE [LARGE SCALE GENOMIC DNA]</scope>
    <source>
        <strain evidence="5">DSM 3695</strain>
    </source>
</reference>
<dbReference type="Proteomes" id="UP000199310">
    <property type="component" value="Unassembled WGS sequence"/>
</dbReference>
<dbReference type="Gene3D" id="3.40.630.30">
    <property type="match status" value="1"/>
</dbReference>
<dbReference type="CDD" id="cd04301">
    <property type="entry name" value="NAT_SF"/>
    <property type="match status" value="1"/>
</dbReference>
<dbReference type="OrthoDB" id="2352823at2"/>
<gene>
    <name evidence="4" type="ORF">SAMN04488122_1179</name>
</gene>
<evidence type="ECO:0000256" key="1">
    <source>
        <dbReference type="ARBA" id="ARBA00022679"/>
    </source>
</evidence>
<dbReference type="EMBL" id="FOJG01000001">
    <property type="protein sequence ID" value="SEW21156.1"/>
    <property type="molecule type" value="Genomic_DNA"/>
</dbReference>
<evidence type="ECO:0000256" key="2">
    <source>
        <dbReference type="ARBA" id="ARBA00023315"/>
    </source>
</evidence>
<accession>A0A1I0Q2Y8</accession>
<dbReference type="PANTHER" id="PTHR43877">
    <property type="entry name" value="AMINOALKYLPHOSPHONATE N-ACETYLTRANSFERASE-RELATED-RELATED"/>
    <property type="match status" value="1"/>
</dbReference>
<dbReference type="RefSeq" id="WP_089891770.1">
    <property type="nucleotide sequence ID" value="NZ_FOJG01000001.1"/>
</dbReference>
<keyword evidence="1 4" id="KW-0808">Transferase</keyword>
<protein>
    <submittedName>
        <fullName evidence="4">Predicted N-acyltransferase, GNAT family</fullName>
    </submittedName>
</protein>
<organism evidence="4 5">
    <name type="scientific">Chitinophaga arvensicola</name>
    <dbReference type="NCBI Taxonomy" id="29529"/>
    <lineage>
        <taxon>Bacteria</taxon>
        <taxon>Pseudomonadati</taxon>
        <taxon>Bacteroidota</taxon>
        <taxon>Chitinophagia</taxon>
        <taxon>Chitinophagales</taxon>
        <taxon>Chitinophagaceae</taxon>
        <taxon>Chitinophaga</taxon>
    </lineage>
</organism>